<comment type="caution">
    <text evidence="1">The sequence shown here is derived from an EMBL/GenBank/DDBJ whole genome shotgun (WGS) entry which is preliminary data.</text>
</comment>
<name>A0A0F9DD42_9ZZZZ</name>
<gene>
    <name evidence="1" type="ORF">LCGC14_2213920</name>
</gene>
<dbReference type="EMBL" id="LAZR01029438">
    <property type="protein sequence ID" value="KKL59579.1"/>
    <property type="molecule type" value="Genomic_DNA"/>
</dbReference>
<sequence>MREAEDMMGLPVEIEWAMDDSGLRMLQA</sequence>
<feature type="non-terminal residue" evidence="1">
    <location>
        <position position="28"/>
    </location>
</feature>
<reference evidence="1" key="1">
    <citation type="journal article" date="2015" name="Nature">
        <title>Complex archaea that bridge the gap between prokaryotes and eukaryotes.</title>
        <authorList>
            <person name="Spang A."/>
            <person name="Saw J.H."/>
            <person name="Jorgensen S.L."/>
            <person name="Zaremba-Niedzwiedzka K."/>
            <person name="Martijn J."/>
            <person name="Lind A.E."/>
            <person name="van Eijk R."/>
            <person name="Schleper C."/>
            <person name="Guy L."/>
            <person name="Ettema T.J."/>
        </authorList>
    </citation>
    <scope>NUCLEOTIDE SEQUENCE</scope>
</reference>
<dbReference type="AlphaFoldDB" id="A0A0F9DD42"/>
<evidence type="ECO:0000313" key="1">
    <source>
        <dbReference type="EMBL" id="KKL59579.1"/>
    </source>
</evidence>
<organism evidence="1">
    <name type="scientific">marine sediment metagenome</name>
    <dbReference type="NCBI Taxonomy" id="412755"/>
    <lineage>
        <taxon>unclassified sequences</taxon>
        <taxon>metagenomes</taxon>
        <taxon>ecological metagenomes</taxon>
    </lineage>
</organism>
<evidence type="ECO:0008006" key="2">
    <source>
        <dbReference type="Google" id="ProtNLM"/>
    </source>
</evidence>
<proteinExistence type="predicted"/>
<accession>A0A0F9DD42</accession>
<protein>
    <recommendedName>
        <fullName evidence="2">Pyruvate phosphate dikinase AMP/ATP-binding domain-containing protein</fullName>
    </recommendedName>
</protein>